<dbReference type="AlphaFoldDB" id="A0A6B2LJJ0"/>
<accession>A0A6B2LJJ0</accession>
<protein>
    <recommendedName>
        <fullName evidence="6">EF-hand domain-containing protein</fullName>
    </recommendedName>
</protein>
<feature type="domain" description="EF-hand" evidence="6">
    <location>
        <begin position="45"/>
        <end position="80"/>
    </location>
</feature>
<keyword evidence="2" id="KW-0519">Myristate</keyword>
<dbReference type="InterPro" id="IPR002048">
    <property type="entry name" value="EF_hand_dom"/>
</dbReference>
<name>A0A6B2LJJ0_9EUKA</name>
<keyword evidence="5" id="KW-0449">Lipoprotein</keyword>
<evidence type="ECO:0000256" key="2">
    <source>
        <dbReference type="ARBA" id="ARBA00022707"/>
    </source>
</evidence>
<keyword evidence="3" id="KW-0479">Metal-binding</keyword>
<evidence type="ECO:0000313" key="7">
    <source>
        <dbReference type="EMBL" id="NDV37279.1"/>
    </source>
</evidence>
<dbReference type="Gene3D" id="1.10.238.10">
    <property type="entry name" value="EF-hand"/>
    <property type="match status" value="1"/>
</dbReference>
<dbReference type="InterPro" id="IPR011992">
    <property type="entry name" value="EF-hand-dom_pair"/>
</dbReference>
<proteinExistence type="inferred from homology"/>
<dbReference type="GO" id="GO:0005509">
    <property type="term" value="F:calcium ion binding"/>
    <property type="evidence" value="ECO:0007669"/>
    <property type="project" value="InterPro"/>
</dbReference>
<sequence>MVSTLKLFPSTDLLDDLFDTFDTERRGTLTYENIAIALCLLSKGTADEKLTFLFNLHDKKRKGVIGLDEISVIISQIRKTAAQLGRKGSGKAMDEFKRRLLEIPDVQQYSEVKKSEWIYEGKKRLVDMLAGGDYSSRNSSKEVKKTKIVKMSELK</sequence>
<reference evidence="7" key="1">
    <citation type="journal article" date="2020" name="J. Eukaryot. Microbiol.">
        <title>De novo Sequencing, Assembly and Annotation of the Transcriptome for the Free-Living Testate Amoeba Arcella intermedia.</title>
        <authorList>
            <person name="Ribeiro G.M."/>
            <person name="Porfirio-Sousa A.L."/>
            <person name="Maurer-Alcala X.X."/>
            <person name="Katz L.A."/>
            <person name="Lahr D.J.G."/>
        </authorList>
    </citation>
    <scope>NUCLEOTIDE SEQUENCE</scope>
</reference>
<evidence type="ECO:0000256" key="3">
    <source>
        <dbReference type="ARBA" id="ARBA00022723"/>
    </source>
</evidence>
<dbReference type="PROSITE" id="PS50222">
    <property type="entry name" value="EF_HAND_2"/>
    <property type="match status" value="1"/>
</dbReference>
<dbReference type="PANTHER" id="PTHR23055">
    <property type="entry name" value="CALCIUM BINDING PROTEINS"/>
    <property type="match status" value="1"/>
</dbReference>
<evidence type="ECO:0000256" key="1">
    <source>
        <dbReference type="ARBA" id="ARBA00006049"/>
    </source>
</evidence>
<organism evidence="7">
    <name type="scientific">Arcella intermedia</name>
    <dbReference type="NCBI Taxonomy" id="1963864"/>
    <lineage>
        <taxon>Eukaryota</taxon>
        <taxon>Amoebozoa</taxon>
        <taxon>Tubulinea</taxon>
        <taxon>Elardia</taxon>
        <taxon>Arcellinida</taxon>
        <taxon>Sphaerothecina</taxon>
        <taxon>Arcellidae</taxon>
        <taxon>Arcella</taxon>
    </lineage>
</organism>
<evidence type="ECO:0000259" key="6">
    <source>
        <dbReference type="PROSITE" id="PS50222"/>
    </source>
</evidence>
<evidence type="ECO:0000256" key="4">
    <source>
        <dbReference type="ARBA" id="ARBA00022737"/>
    </source>
</evidence>
<dbReference type="SUPFAM" id="SSF47473">
    <property type="entry name" value="EF-hand"/>
    <property type="match status" value="1"/>
</dbReference>
<dbReference type="InterPro" id="IPR028846">
    <property type="entry name" value="Recoverin"/>
</dbReference>
<dbReference type="EMBL" id="GIBP01008310">
    <property type="protein sequence ID" value="NDV37279.1"/>
    <property type="molecule type" value="Transcribed_RNA"/>
</dbReference>
<dbReference type="PANTHER" id="PTHR23055:SF178">
    <property type="entry name" value="NEUROCALCIN HOMOLOG"/>
    <property type="match status" value="1"/>
</dbReference>
<dbReference type="PRINTS" id="PR00450">
    <property type="entry name" value="RECOVERIN"/>
</dbReference>
<keyword evidence="4" id="KW-0677">Repeat</keyword>
<comment type="similarity">
    <text evidence="1">Belongs to the recoverin family.</text>
</comment>
<evidence type="ECO:0000256" key="5">
    <source>
        <dbReference type="ARBA" id="ARBA00023288"/>
    </source>
</evidence>